<dbReference type="InterPro" id="IPR015943">
    <property type="entry name" value="WD40/YVTN_repeat-like_dom_sf"/>
</dbReference>
<keyword evidence="2" id="KW-0677">Repeat</keyword>
<dbReference type="PANTHER" id="PTHR12106:SF27">
    <property type="entry name" value="SORTILIN-RELATED RECEPTOR"/>
    <property type="match status" value="1"/>
</dbReference>
<comment type="subcellular location">
    <subcellularLocation>
        <location evidence="1">Membrane</location>
    </subcellularLocation>
</comment>
<evidence type="ECO:0000256" key="5">
    <source>
        <dbReference type="SAM" id="Phobius"/>
    </source>
</evidence>
<dbReference type="GO" id="GO:0006892">
    <property type="term" value="P:post-Golgi vesicle-mediated transport"/>
    <property type="evidence" value="ECO:0007669"/>
    <property type="project" value="TreeGrafter"/>
</dbReference>
<evidence type="ECO:0000259" key="6">
    <source>
        <dbReference type="SMART" id="SM00602"/>
    </source>
</evidence>
<keyword evidence="3 5" id="KW-0472">Membrane</keyword>
<gene>
    <name evidence="7" type="ORF">PROFUN_06135</name>
</gene>
<keyword evidence="8" id="KW-1185">Reference proteome</keyword>
<evidence type="ECO:0000256" key="2">
    <source>
        <dbReference type="ARBA" id="ARBA00022737"/>
    </source>
</evidence>
<keyword evidence="4" id="KW-0325">Glycoprotein</keyword>
<reference evidence="7 8" key="1">
    <citation type="journal article" date="2018" name="Genome Biol. Evol.">
        <title>Multiple Roots of Fruiting Body Formation in Amoebozoa.</title>
        <authorList>
            <person name="Hillmann F."/>
            <person name="Forbes G."/>
            <person name="Novohradska S."/>
            <person name="Ferling I."/>
            <person name="Riege K."/>
            <person name="Groth M."/>
            <person name="Westermann M."/>
            <person name="Marz M."/>
            <person name="Spaller T."/>
            <person name="Winckler T."/>
            <person name="Schaap P."/>
            <person name="Glockner G."/>
        </authorList>
    </citation>
    <scope>NUCLEOTIDE SEQUENCE [LARGE SCALE GENOMIC DNA]</scope>
    <source>
        <strain evidence="7 8">Jena</strain>
    </source>
</reference>
<organism evidence="7 8">
    <name type="scientific">Planoprotostelium fungivorum</name>
    <dbReference type="NCBI Taxonomy" id="1890364"/>
    <lineage>
        <taxon>Eukaryota</taxon>
        <taxon>Amoebozoa</taxon>
        <taxon>Evosea</taxon>
        <taxon>Variosea</taxon>
        <taxon>Cavosteliida</taxon>
        <taxon>Cavosteliaceae</taxon>
        <taxon>Planoprotostelium</taxon>
    </lineage>
</organism>
<feature type="transmembrane region" description="Helical" evidence="5">
    <location>
        <begin position="15"/>
        <end position="33"/>
    </location>
</feature>
<evidence type="ECO:0000256" key="1">
    <source>
        <dbReference type="ARBA" id="ARBA00004370"/>
    </source>
</evidence>
<feature type="transmembrane region" description="Helical" evidence="5">
    <location>
        <begin position="710"/>
        <end position="735"/>
    </location>
</feature>
<dbReference type="Gene3D" id="2.10.70.80">
    <property type="match status" value="1"/>
</dbReference>
<evidence type="ECO:0000313" key="7">
    <source>
        <dbReference type="EMBL" id="PRP85861.1"/>
    </source>
</evidence>
<feature type="domain" description="VPS10" evidence="6">
    <location>
        <begin position="95"/>
        <end position="703"/>
    </location>
</feature>
<proteinExistence type="predicted"/>
<dbReference type="Pfam" id="PF15902">
    <property type="entry name" value="Sortilin-Vps10"/>
    <property type="match status" value="1"/>
</dbReference>
<dbReference type="InParanoid" id="A0A2P6NPI4"/>
<accession>A0A2P6NPI4</accession>
<sequence>MGRTLLSERMDRGCVLHVSLSLFGSFRFVVFAFAARTPHRLTMKYLIIIVLWAVIAIAQEALPTVTSKCGDGRVDIVVSELSSKVQNLFWVNGTKIVFAHTSDRKIFRSTDDGKTWTNIMYKLNNAGAGVTNVVESLHNQTVYFYSPNKFWATRDRGETFTYASTPTFEKVRVHPTRFDWLLASTWESTLTSRYRSLYLSTDFGVTWTQKRKYVHDWAWGLPSTYSKESHSIWSIEYKDNLKWGYQPESPNPDQLQTIRTLDFFRGTWGYNVPENGWQLLTLPQTVYLATLKNGKLSLYISRDDGENWQQTRYPTQLEENNYWIMSELDEGVVFMTVVHGQDQTYGTLYVSDDDGYKYTTSMWKNRVTADGPDFARFKGLEGIFMANQLGHSADEIDTQITYDKGGSWENLPAPSPARQGDRLNLFGLRKSSAANFNRAGPVHTRESAVGIVLGTGNVGEYLDTSAGAARTYLSRDAGWTWKKISDTSLFGEFGDYGSVIVLADSFSPTTSVKYTLNQGKTELLDCPVVDRAITVDNVQVEPTFTSETFVVYGTRDGKGVVVFLDFARVHDGRICGDDDFEPFTPRDNDATVTLSEQCLNGETLMIQRKKADSDCFVPEAGVPPPKRTPCPCRHEDYQCEECFLRSFQGVCEPVKDCKIEENPCINGARNVTKGYILVGHTKCDYDHPKSLKLLPKEVPCSGSVSGARKFVFVSMVVLIVLVSMAVVVLVAVIVLRNKPEWREKLPAWLTREDADIIRDYSRQLDLEDNNETTTAFDESLLDTTNPDNDE</sequence>
<dbReference type="Gene3D" id="2.130.10.10">
    <property type="entry name" value="YVTN repeat-like/Quinoprotein amine dehydrogenase"/>
    <property type="match status" value="2"/>
</dbReference>
<keyword evidence="5" id="KW-0812">Transmembrane</keyword>
<dbReference type="GO" id="GO:0005794">
    <property type="term" value="C:Golgi apparatus"/>
    <property type="evidence" value="ECO:0007669"/>
    <property type="project" value="TreeGrafter"/>
</dbReference>
<keyword evidence="5" id="KW-1133">Transmembrane helix</keyword>
<name>A0A2P6NPI4_9EUKA</name>
<dbReference type="InterPro" id="IPR031778">
    <property type="entry name" value="Sortilin_N"/>
</dbReference>
<dbReference type="SUPFAM" id="SSF110296">
    <property type="entry name" value="Oligoxyloglucan reducing end-specific cellobiohydrolase"/>
    <property type="match status" value="2"/>
</dbReference>
<dbReference type="Pfam" id="PF15901">
    <property type="entry name" value="Sortilin_C"/>
    <property type="match status" value="1"/>
</dbReference>
<dbReference type="PANTHER" id="PTHR12106">
    <property type="entry name" value="SORTILIN RELATED"/>
    <property type="match status" value="1"/>
</dbReference>
<dbReference type="AlphaFoldDB" id="A0A2P6NPI4"/>
<dbReference type="EMBL" id="MDYQ01000038">
    <property type="protein sequence ID" value="PRP85861.1"/>
    <property type="molecule type" value="Genomic_DNA"/>
</dbReference>
<dbReference type="InterPro" id="IPR031777">
    <property type="entry name" value="Sortilin_C"/>
</dbReference>
<evidence type="ECO:0000256" key="4">
    <source>
        <dbReference type="ARBA" id="ARBA00023180"/>
    </source>
</evidence>
<evidence type="ECO:0000313" key="8">
    <source>
        <dbReference type="Proteomes" id="UP000241769"/>
    </source>
</evidence>
<dbReference type="GO" id="GO:0016020">
    <property type="term" value="C:membrane"/>
    <property type="evidence" value="ECO:0007669"/>
    <property type="project" value="UniProtKB-SubCell"/>
</dbReference>
<dbReference type="SMART" id="SM00602">
    <property type="entry name" value="VPS10"/>
    <property type="match status" value="1"/>
</dbReference>
<dbReference type="OrthoDB" id="443634at2759"/>
<dbReference type="CDD" id="cd15482">
    <property type="entry name" value="Sialidase_non-viral"/>
    <property type="match status" value="1"/>
</dbReference>
<dbReference type="InterPro" id="IPR050310">
    <property type="entry name" value="VPS10-sortilin"/>
</dbReference>
<comment type="caution">
    <text evidence="7">The sequence shown here is derived from an EMBL/GenBank/DDBJ whole genome shotgun (WGS) entry which is preliminary data.</text>
</comment>
<dbReference type="STRING" id="1890364.A0A2P6NPI4"/>
<protein>
    <recommendedName>
        <fullName evidence="6">VPS10 domain-containing protein</fullName>
    </recommendedName>
</protein>
<evidence type="ECO:0000256" key="3">
    <source>
        <dbReference type="ARBA" id="ARBA00023136"/>
    </source>
</evidence>
<dbReference type="Proteomes" id="UP000241769">
    <property type="component" value="Unassembled WGS sequence"/>
</dbReference>
<dbReference type="InterPro" id="IPR006581">
    <property type="entry name" value="VPS10"/>
</dbReference>